<accession>A0A8T4GVF5</accession>
<reference evidence="2" key="1">
    <citation type="submission" date="2021-03" db="EMBL/GenBank/DDBJ databases">
        <title>Genomic Encyclopedia of Type Strains, Phase IV (KMG-IV): sequencing the most valuable type-strain genomes for metagenomic binning, comparative biology and taxonomic classification.</title>
        <authorList>
            <person name="Goeker M."/>
        </authorList>
    </citation>
    <scope>NUCLEOTIDE SEQUENCE</scope>
    <source>
        <strain evidence="2">DSM 26232</strain>
    </source>
</reference>
<keyword evidence="3" id="KW-1185">Reference proteome</keyword>
<dbReference type="SUPFAM" id="SSF52540">
    <property type="entry name" value="P-loop containing nucleoside triphosphate hydrolases"/>
    <property type="match status" value="1"/>
</dbReference>
<evidence type="ECO:0000313" key="3">
    <source>
        <dbReference type="Proteomes" id="UP000823736"/>
    </source>
</evidence>
<gene>
    <name evidence="2" type="ORF">J2753_001495</name>
</gene>
<dbReference type="Proteomes" id="UP000823736">
    <property type="component" value="Unassembled WGS sequence"/>
</dbReference>
<proteinExistence type="predicted"/>
<evidence type="ECO:0000256" key="1">
    <source>
        <dbReference type="SAM" id="MobiDB-lite"/>
    </source>
</evidence>
<dbReference type="AlphaFoldDB" id="A0A8T4GVF5"/>
<dbReference type="OrthoDB" id="321312at2157"/>
<protein>
    <submittedName>
        <fullName evidence="2">Uncharacterized protein</fullName>
    </submittedName>
</protein>
<feature type="compositionally biased region" description="Acidic residues" evidence="1">
    <location>
        <begin position="374"/>
        <end position="390"/>
    </location>
</feature>
<dbReference type="RefSeq" id="WP_209491286.1">
    <property type="nucleotide sequence ID" value="NZ_JAGGLC010000003.1"/>
</dbReference>
<comment type="caution">
    <text evidence="2">The sequence shown here is derived from an EMBL/GenBank/DDBJ whole genome shotgun (WGS) entry which is preliminary data.</text>
</comment>
<feature type="region of interest" description="Disordered" evidence="1">
    <location>
        <begin position="362"/>
        <end position="390"/>
    </location>
</feature>
<name>A0A8T4GVF5_9EURY</name>
<dbReference type="EMBL" id="JAGGLC010000003">
    <property type="protein sequence ID" value="MBP1986997.1"/>
    <property type="molecule type" value="Genomic_DNA"/>
</dbReference>
<sequence length="390" mass="44779">MSSKNSQDAAAEFREYARGTLDVDHQTVHPWAGEIEDPLVRQFMAFAAEAYDPEYAADEYDDDEEVPTNFEDTDVAQEIRRKYGTETATEAFHRRDKTQLSFFSGLVNYDSDASGMGVISELMKMIKKEPVLILYIWGAMGNGKTDFALLLIQVFEAVYSEDSVKVASNIQSFERGDQYIDNYRDWQNWLEEGEVDDDYERILIIDEAAQALSGVGSDAQNSAEVGKKLKLARKYSGHVIFIGQDGKDVGPAIRSLTSYCVHKTAEKEATFYLDVKNRRGVEERLSLSEIPPTDYEYKTGDISSWGMLGEEEEYDEYMSEQEAEEWLEEEIEDYERELMGWLGWQSDLTRAEIAEHFDVSEKTVTRNKKRFEDEYAPDDRDEEPDEESVE</sequence>
<organism evidence="2 3">
    <name type="scientific">Halolamina salifodinae</name>
    <dbReference type="NCBI Taxonomy" id="1202767"/>
    <lineage>
        <taxon>Archaea</taxon>
        <taxon>Methanobacteriati</taxon>
        <taxon>Methanobacteriota</taxon>
        <taxon>Stenosarchaea group</taxon>
        <taxon>Halobacteria</taxon>
        <taxon>Halobacteriales</taxon>
        <taxon>Haloferacaceae</taxon>
    </lineage>
</organism>
<dbReference type="Gene3D" id="3.40.50.300">
    <property type="entry name" value="P-loop containing nucleotide triphosphate hydrolases"/>
    <property type="match status" value="1"/>
</dbReference>
<evidence type="ECO:0000313" key="2">
    <source>
        <dbReference type="EMBL" id="MBP1986997.1"/>
    </source>
</evidence>
<dbReference type="InterPro" id="IPR027417">
    <property type="entry name" value="P-loop_NTPase"/>
</dbReference>